<name>A0A238IZ26_9RHOB</name>
<dbReference type="EMBL" id="FXXQ01000005">
    <property type="protein sequence ID" value="SMX23656.1"/>
    <property type="molecule type" value="Genomic_DNA"/>
</dbReference>
<proteinExistence type="predicted"/>
<sequence>MIRIVSPVGSNAYLGSLSVRTAEKRPFLHRTKVSRNETVMTTSTVSAKQTKARLKAIAPLNSR</sequence>
<evidence type="ECO:0000313" key="1">
    <source>
        <dbReference type="EMBL" id="SMX23656.1"/>
    </source>
</evidence>
<keyword evidence="2" id="KW-1185">Reference proteome</keyword>
<organism evidence="1 2">
    <name type="scientific">Boseongicola aestuarii</name>
    <dbReference type="NCBI Taxonomy" id="1470561"/>
    <lineage>
        <taxon>Bacteria</taxon>
        <taxon>Pseudomonadati</taxon>
        <taxon>Pseudomonadota</taxon>
        <taxon>Alphaproteobacteria</taxon>
        <taxon>Rhodobacterales</taxon>
        <taxon>Paracoccaceae</taxon>
        <taxon>Boseongicola</taxon>
    </lineage>
</organism>
<evidence type="ECO:0000313" key="2">
    <source>
        <dbReference type="Proteomes" id="UP000201838"/>
    </source>
</evidence>
<dbReference type="AlphaFoldDB" id="A0A238IZ26"/>
<reference evidence="1 2" key="1">
    <citation type="submission" date="2017-05" db="EMBL/GenBank/DDBJ databases">
        <authorList>
            <person name="Song R."/>
            <person name="Chenine A.L."/>
            <person name="Ruprecht R.M."/>
        </authorList>
    </citation>
    <scope>NUCLEOTIDE SEQUENCE [LARGE SCALE GENOMIC DNA]</scope>
    <source>
        <strain evidence="1 2">CECT 8489</strain>
    </source>
</reference>
<gene>
    <name evidence="1" type="ORF">BOA8489_01767</name>
</gene>
<accession>A0A238IZ26</accession>
<protein>
    <submittedName>
        <fullName evidence="1">Uncharacterized protein</fullName>
    </submittedName>
</protein>
<dbReference type="Proteomes" id="UP000201838">
    <property type="component" value="Unassembled WGS sequence"/>
</dbReference>